<gene>
    <name evidence="2" type="ORF">V865_006797</name>
</gene>
<keyword evidence="3" id="KW-1185">Reference proteome</keyword>
<evidence type="ECO:0000256" key="1">
    <source>
        <dbReference type="SAM" id="Phobius"/>
    </source>
</evidence>
<dbReference type="Proteomes" id="UP001358614">
    <property type="component" value="Chromosome 2"/>
</dbReference>
<reference evidence="2 3" key="1">
    <citation type="submission" date="2024-01" db="EMBL/GenBank/DDBJ databases">
        <title>Comparative genomics of Cryptococcus and Kwoniella reveals pathogenesis evolution and contrasting modes of karyotype evolution via chromosome fusion or intercentromeric recombination.</title>
        <authorList>
            <person name="Coelho M.A."/>
            <person name="David-Palma M."/>
            <person name="Shea T."/>
            <person name="Bowers K."/>
            <person name="McGinley-Smith S."/>
            <person name="Mohammad A.W."/>
            <person name="Gnirke A."/>
            <person name="Yurkov A.M."/>
            <person name="Nowrousian M."/>
            <person name="Sun S."/>
            <person name="Cuomo C.A."/>
            <person name="Heitman J."/>
        </authorList>
    </citation>
    <scope>NUCLEOTIDE SEQUENCE [LARGE SCALE GENOMIC DNA]</scope>
    <source>
        <strain evidence="2 3">PYCC6329</strain>
    </source>
</reference>
<name>A0AAX4KRP2_9TREE</name>
<protein>
    <recommendedName>
        <fullName evidence="4">SUN domain-containing protein</fullName>
    </recommendedName>
</protein>
<dbReference type="GeneID" id="91105598"/>
<dbReference type="EMBL" id="CP144090">
    <property type="protein sequence ID" value="WWD08684.1"/>
    <property type="molecule type" value="Genomic_DNA"/>
</dbReference>
<evidence type="ECO:0000313" key="2">
    <source>
        <dbReference type="EMBL" id="WWD08684.1"/>
    </source>
</evidence>
<dbReference type="KEGG" id="ker:91105598"/>
<dbReference type="RefSeq" id="XP_066086651.1">
    <property type="nucleotide sequence ID" value="XM_066230554.1"/>
</dbReference>
<evidence type="ECO:0008006" key="4">
    <source>
        <dbReference type="Google" id="ProtNLM"/>
    </source>
</evidence>
<feature type="transmembrane region" description="Helical" evidence="1">
    <location>
        <begin position="12"/>
        <end position="33"/>
    </location>
</feature>
<organism evidence="2 3">
    <name type="scientific">Kwoniella europaea PYCC6329</name>
    <dbReference type="NCBI Taxonomy" id="1423913"/>
    <lineage>
        <taxon>Eukaryota</taxon>
        <taxon>Fungi</taxon>
        <taxon>Dikarya</taxon>
        <taxon>Basidiomycota</taxon>
        <taxon>Agaricomycotina</taxon>
        <taxon>Tremellomycetes</taxon>
        <taxon>Tremellales</taxon>
        <taxon>Cryptococcaceae</taxon>
        <taxon>Kwoniella</taxon>
    </lineage>
</organism>
<dbReference type="AlphaFoldDB" id="A0AAX4KRP2"/>
<keyword evidence="1" id="KW-1133">Transmembrane helix</keyword>
<sequence>MSHKPSTPPSTIMICIAFLLSLLYIPYLVWVYFKMNGLSQLVLDGPPKIVPTIVHPLRFVDQPPVQPSMTMTVLEDKIMKDDHEFPQASFEVPGPLQATHQSDGDEGQAAKTQTAMRTYSKAARRLYNLAHDSPDTFKSPNKVKWDTFKGSLNLSIGVQTRETRRLLLRSLSPIDTYGLHHSFELMRYAAYLDDVFAGCRIMGNIGRYNEKQLPEEILEMRSWRVHGEFSAMTYGTNGPRLLGIIGACGFPMR</sequence>
<proteinExistence type="predicted"/>
<keyword evidence="1" id="KW-0812">Transmembrane</keyword>
<keyword evidence="1" id="KW-0472">Membrane</keyword>
<accession>A0AAX4KRP2</accession>
<evidence type="ECO:0000313" key="3">
    <source>
        <dbReference type="Proteomes" id="UP001358614"/>
    </source>
</evidence>